<evidence type="ECO:0000313" key="2">
    <source>
        <dbReference type="EMBL" id="SFV86662.1"/>
    </source>
</evidence>
<dbReference type="InterPro" id="IPR029052">
    <property type="entry name" value="Metallo-depent_PP-like"/>
</dbReference>
<dbReference type="SUPFAM" id="SSF56300">
    <property type="entry name" value="Metallo-dependent phosphatases"/>
    <property type="match status" value="1"/>
</dbReference>
<dbReference type="InterPro" id="IPR053193">
    <property type="entry name" value="MetalloPDE_YfcE-like"/>
</dbReference>
<dbReference type="Gene3D" id="3.60.21.10">
    <property type="match status" value="1"/>
</dbReference>
<organism evidence="3">
    <name type="scientific">hydrothermal vent metagenome</name>
    <dbReference type="NCBI Taxonomy" id="652676"/>
    <lineage>
        <taxon>unclassified sequences</taxon>
        <taxon>metagenomes</taxon>
        <taxon>ecological metagenomes</taxon>
    </lineage>
</organism>
<sequence length="157" mass="17299">MKIGILSDSHAWIHPDIVNLMNTCDRIVHAGDIVKENTLEVFTAPLTAVRGNNDAHLKFADIETLQLPGGKLAIEHGHKHGWQTPSHDSLRKTHADVKAIVYGHTHKQIIDTKTSPWIINPGASGAVRNRGSSKCLILTIDDKQNWEIIAHNFANGV</sequence>
<gene>
    <name evidence="2" type="ORF">MNB_SUP05-SYMBIONT-4-293</name>
    <name evidence="3" type="ORF">MNB_SUP05-SYMBIONT-5-1283</name>
</gene>
<dbReference type="InterPro" id="IPR000979">
    <property type="entry name" value="Phosphodiesterase_MJ0936/Vps29"/>
</dbReference>
<dbReference type="InterPro" id="IPR024654">
    <property type="entry name" value="Calcineurin-like_PHP_lpxH"/>
</dbReference>
<dbReference type="PANTHER" id="PTHR43165:SF1">
    <property type="entry name" value="PHOSPHODIESTERASE MJ0936"/>
    <property type="match status" value="1"/>
</dbReference>
<evidence type="ECO:0000313" key="3">
    <source>
        <dbReference type="EMBL" id="SFV89654.1"/>
    </source>
</evidence>
<feature type="domain" description="Calcineurin-like phosphoesterase" evidence="1">
    <location>
        <begin position="1"/>
        <end position="143"/>
    </location>
</feature>
<dbReference type="EMBL" id="FPHY01000097">
    <property type="protein sequence ID" value="SFV86662.1"/>
    <property type="molecule type" value="Genomic_DNA"/>
</dbReference>
<accession>A0A1W1E6Q8</accession>
<proteinExistence type="predicted"/>
<dbReference type="AlphaFoldDB" id="A0A1W1E6Q8"/>
<dbReference type="EMBL" id="FPHZ01000250">
    <property type="protein sequence ID" value="SFV89654.1"/>
    <property type="molecule type" value="Genomic_DNA"/>
</dbReference>
<protein>
    <submittedName>
        <fullName evidence="3">Phosphoesterase, putative</fullName>
    </submittedName>
</protein>
<dbReference type="NCBIfam" id="TIGR00040">
    <property type="entry name" value="yfcE"/>
    <property type="match status" value="1"/>
</dbReference>
<dbReference type="PANTHER" id="PTHR43165">
    <property type="entry name" value="METALLOPHOSPHOESTERASE"/>
    <property type="match status" value="1"/>
</dbReference>
<evidence type="ECO:0000259" key="1">
    <source>
        <dbReference type="Pfam" id="PF12850"/>
    </source>
</evidence>
<dbReference type="Pfam" id="PF12850">
    <property type="entry name" value="Metallophos_2"/>
    <property type="match status" value="1"/>
</dbReference>
<reference evidence="3" key="1">
    <citation type="submission" date="2016-10" db="EMBL/GenBank/DDBJ databases">
        <authorList>
            <person name="de Groot N.N."/>
        </authorList>
    </citation>
    <scope>NUCLEOTIDE SEQUENCE</scope>
</reference>
<name>A0A1W1E6Q8_9ZZZZ</name>